<feature type="region of interest" description="Disordered" evidence="1">
    <location>
        <begin position="242"/>
        <end position="335"/>
    </location>
</feature>
<name>A0A1A8ZQS8_9ACTN</name>
<protein>
    <recommendedName>
        <fullName evidence="4">Protein kinase domain-containing protein</fullName>
    </recommendedName>
</protein>
<evidence type="ECO:0000313" key="2">
    <source>
        <dbReference type="EMBL" id="SBT46182.1"/>
    </source>
</evidence>
<sequence length="532" mass="56869">MLGSGGQGTVHAVANRLIEGRWPAAYKEYDRTTVDRVDRPVLERLVALPGRLAEADAYLLHERTAWPVAVVERDGRLAGFLMRQVPPTFETPLRLTTRYVQKLAQVQLLLNNETYLAARDLAIDDLFRLGFLLDTARAMADFHRIGLAVGDLSPNNLLFSRGAAPRCFFLDCDAVRLDGASALPQIETTDWEVAGGGGEELATPASDAYKFTLLCVRLLAGNQSTRDPAAAQRAGADIRELVDRGLDPVPTSRPGLTEWTGPLERAIEAARTRPRIRPATLPPAPDPGIPGTASTAAGPSPAGANRPPGRPAPTRAPTRPPAASRPVTRSPRRAGAAGKVALAVVLLLCGVTRISSCVGGPHSGPAAEERSTGASDDLRRPSTAARAQAAALAEILSRSKQDRRTIAPAVEKVTRCVDPTGAAADFRQAGAGRRDVLRRVTAIETDELPHGAELRSNLVSALSHSAAADDAYSRWARAVARHGCRSSAMRGTDRKTGDRESRAATEAKQRFVALWNPVARQSGDPVLSYRDI</sequence>
<proteinExistence type="predicted"/>
<feature type="region of interest" description="Disordered" evidence="1">
    <location>
        <begin position="483"/>
        <end position="503"/>
    </location>
</feature>
<dbReference type="Gene3D" id="1.10.510.10">
    <property type="entry name" value="Transferase(Phosphotransferase) domain 1"/>
    <property type="match status" value="1"/>
</dbReference>
<keyword evidence="3" id="KW-1185">Reference proteome</keyword>
<dbReference type="EMBL" id="LT594323">
    <property type="protein sequence ID" value="SBT46182.1"/>
    <property type="molecule type" value="Genomic_DNA"/>
</dbReference>
<evidence type="ECO:0008006" key="4">
    <source>
        <dbReference type="Google" id="ProtNLM"/>
    </source>
</evidence>
<feature type="region of interest" description="Disordered" evidence="1">
    <location>
        <begin position="358"/>
        <end position="382"/>
    </location>
</feature>
<accession>A0A1A8ZQS8</accession>
<dbReference type="SUPFAM" id="SSF56112">
    <property type="entry name" value="Protein kinase-like (PK-like)"/>
    <property type="match status" value="1"/>
</dbReference>
<dbReference type="PATRIC" id="fig|261654.4.peg.3341"/>
<feature type="compositionally biased region" description="Low complexity" evidence="1">
    <location>
        <begin position="290"/>
        <end position="335"/>
    </location>
</feature>
<dbReference type="STRING" id="261654.GA0070611_3292"/>
<evidence type="ECO:0000313" key="3">
    <source>
        <dbReference type="Proteomes" id="UP000199385"/>
    </source>
</evidence>
<feature type="compositionally biased region" description="Basic and acidic residues" evidence="1">
    <location>
        <begin position="491"/>
        <end position="503"/>
    </location>
</feature>
<feature type="compositionally biased region" description="Basic and acidic residues" evidence="1">
    <location>
        <begin position="367"/>
        <end position="380"/>
    </location>
</feature>
<dbReference type="Proteomes" id="UP000199385">
    <property type="component" value="Chromosome I"/>
</dbReference>
<gene>
    <name evidence="2" type="ORF">GA0070611_3292</name>
</gene>
<evidence type="ECO:0000256" key="1">
    <source>
        <dbReference type="SAM" id="MobiDB-lite"/>
    </source>
</evidence>
<dbReference type="AlphaFoldDB" id="A0A1A8ZQS8"/>
<reference evidence="3" key="1">
    <citation type="submission" date="2016-06" db="EMBL/GenBank/DDBJ databases">
        <authorList>
            <person name="Varghese N."/>
            <person name="Submissions Spin"/>
        </authorList>
    </citation>
    <scope>NUCLEOTIDE SEQUENCE [LARGE SCALE GENOMIC DNA]</scope>
    <source>
        <strain evidence="3">DSM 44815</strain>
    </source>
</reference>
<organism evidence="2 3">
    <name type="scientific">Micromonospora auratinigra</name>
    <dbReference type="NCBI Taxonomy" id="261654"/>
    <lineage>
        <taxon>Bacteria</taxon>
        <taxon>Bacillati</taxon>
        <taxon>Actinomycetota</taxon>
        <taxon>Actinomycetes</taxon>
        <taxon>Micromonosporales</taxon>
        <taxon>Micromonosporaceae</taxon>
        <taxon>Micromonospora</taxon>
    </lineage>
</organism>
<dbReference type="InterPro" id="IPR011009">
    <property type="entry name" value="Kinase-like_dom_sf"/>
</dbReference>